<protein>
    <submittedName>
        <fullName evidence="1">21689_t:CDS:1</fullName>
    </submittedName>
</protein>
<sequence>DEQIIMLLSKLIREQKLFKFTLKCCTASAQRYIEALSLQKELKYLQLNEIDFTRISVNPLSAISQCEKLDQVTISDFRGDMNNLPHTLGLSIDDFDATTSPNLIKITRKTPLT</sequence>
<comment type="caution">
    <text evidence="1">The sequence shown here is derived from an EMBL/GenBank/DDBJ whole genome shotgun (WGS) entry which is preliminary data.</text>
</comment>
<name>A0A9N8VT52_9GLOM</name>
<dbReference type="OrthoDB" id="2415979at2759"/>
<dbReference type="AlphaFoldDB" id="A0A9N8VT52"/>
<accession>A0A9N8VT52</accession>
<evidence type="ECO:0000313" key="2">
    <source>
        <dbReference type="Proteomes" id="UP000789405"/>
    </source>
</evidence>
<evidence type="ECO:0000313" key="1">
    <source>
        <dbReference type="EMBL" id="CAG8465657.1"/>
    </source>
</evidence>
<keyword evidence="2" id="KW-1185">Reference proteome</keyword>
<feature type="non-terminal residue" evidence="1">
    <location>
        <position position="1"/>
    </location>
</feature>
<dbReference type="Proteomes" id="UP000789405">
    <property type="component" value="Unassembled WGS sequence"/>
</dbReference>
<dbReference type="EMBL" id="CAJVPY010000322">
    <property type="protein sequence ID" value="CAG8465657.1"/>
    <property type="molecule type" value="Genomic_DNA"/>
</dbReference>
<reference evidence="1" key="1">
    <citation type="submission" date="2021-06" db="EMBL/GenBank/DDBJ databases">
        <authorList>
            <person name="Kallberg Y."/>
            <person name="Tangrot J."/>
            <person name="Rosling A."/>
        </authorList>
    </citation>
    <scope>NUCLEOTIDE SEQUENCE</scope>
    <source>
        <strain evidence="1">MA453B</strain>
    </source>
</reference>
<gene>
    <name evidence="1" type="ORF">DERYTH_LOCUS1216</name>
</gene>
<proteinExistence type="predicted"/>
<organism evidence="1 2">
    <name type="scientific">Dentiscutata erythropus</name>
    <dbReference type="NCBI Taxonomy" id="1348616"/>
    <lineage>
        <taxon>Eukaryota</taxon>
        <taxon>Fungi</taxon>
        <taxon>Fungi incertae sedis</taxon>
        <taxon>Mucoromycota</taxon>
        <taxon>Glomeromycotina</taxon>
        <taxon>Glomeromycetes</taxon>
        <taxon>Diversisporales</taxon>
        <taxon>Gigasporaceae</taxon>
        <taxon>Dentiscutata</taxon>
    </lineage>
</organism>